<evidence type="ECO:0000313" key="2">
    <source>
        <dbReference type="EMBL" id="MDM7858044.1"/>
    </source>
</evidence>
<keyword evidence="1" id="KW-0472">Membrane</keyword>
<dbReference type="RefSeq" id="WP_289410704.1">
    <property type="nucleotide sequence ID" value="NZ_JAUCDY010000007.1"/>
</dbReference>
<comment type="caution">
    <text evidence="2">The sequence shown here is derived from an EMBL/GenBank/DDBJ whole genome shotgun (WGS) entry which is preliminary data.</text>
</comment>
<reference evidence="2 3" key="1">
    <citation type="submission" date="2023-06" db="EMBL/GenBank/DDBJ databases">
        <title>Thiopseudomonas sp. CY1220 draft genome sequence.</title>
        <authorList>
            <person name="Zhao G."/>
            <person name="An M."/>
        </authorList>
    </citation>
    <scope>NUCLEOTIDE SEQUENCE [LARGE SCALE GENOMIC DNA]</scope>
    <source>
        <strain evidence="2 3">CY1220</strain>
    </source>
</reference>
<keyword evidence="1" id="KW-0812">Transmembrane</keyword>
<keyword evidence="1" id="KW-1133">Transmembrane helix</keyword>
<dbReference type="Proteomes" id="UP001241056">
    <property type="component" value="Unassembled WGS sequence"/>
</dbReference>
<dbReference type="Pfam" id="PF05437">
    <property type="entry name" value="AzlD"/>
    <property type="match status" value="1"/>
</dbReference>
<sequence length="111" mass="11951">MTVHEFVLLALCGLGTFLLRYLPLYILSWQTGQRKAVSVFVVRILQGVGPAAIAALLVVSFMPMLNPQQPTQLVAALLGATTVYWVKHLTSSLALAVSISALVYGALMHIS</sequence>
<keyword evidence="3" id="KW-1185">Reference proteome</keyword>
<organism evidence="2 3">
    <name type="scientific">Thiopseudomonas acetoxidans</name>
    <dbReference type="NCBI Taxonomy" id="3041622"/>
    <lineage>
        <taxon>Bacteria</taxon>
        <taxon>Pseudomonadati</taxon>
        <taxon>Pseudomonadota</taxon>
        <taxon>Gammaproteobacteria</taxon>
        <taxon>Pseudomonadales</taxon>
        <taxon>Pseudomonadaceae</taxon>
        <taxon>Thiopseudomonas</taxon>
    </lineage>
</organism>
<dbReference type="InterPro" id="IPR008407">
    <property type="entry name" value="Brnchd-chn_aa_trnsp_AzlD"/>
</dbReference>
<evidence type="ECO:0000313" key="3">
    <source>
        <dbReference type="Proteomes" id="UP001241056"/>
    </source>
</evidence>
<name>A0ABT7SR89_9GAMM</name>
<feature type="transmembrane region" description="Helical" evidence="1">
    <location>
        <begin position="85"/>
        <end position="107"/>
    </location>
</feature>
<protein>
    <submittedName>
        <fullName evidence="2">AzlD domain-containing protein</fullName>
    </submittedName>
</protein>
<feature type="transmembrane region" description="Helical" evidence="1">
    <location>
        <begin position="6"/>
        <end position="28"/>
    </location>
</feature>
<gene>
    <name evidence="2" type="ORF">QEZ41_07110</name>
</gene>
<evidence type="ECO:0000256" key="1">
    <source>
        <dbReference type="SAM" id="Phobius"/>
    </source>
</evidence>
<accession>A0ABT7SR89</accession>
<proteinExistence type="predicted"/>
<dbReference type="EMBL" id="JAUCDY010000007">
    <property type="protein sequence ID" value="MDM7858044.1"/>
    <property type="molecule type" value="Genomic_DNA"/>
</dbReference>
<feature type="transmembrane region" description="Helical" evidence="1">
    <location>
        <begin position="40"/>
        <end position="65"/>
    </location>
</feature>